<keyword evidence="4" id="KW-1185">Reference proteome</keyword>
<dbReference type="Proteomes" id="UP000504638">
    <property type="component" value="Unplaced"/>
</dbReference>
<dbReference type="GO" id="GO:1990050">
    <property type="term" value="F:phosphatidic acid transfer activity"/>
    <property type="evidence" value="ECO:0007669"/>
    <property type="project" value="TreeGrafter"/>
</dbReference>
<dbReference type="PANTHER" id="PTHR46403:SF1">
    <property type="entry name" value="TP53-REGULATED INHIBITOR OF APOPTOSIS 1"/>
    <property type="match status" value="1"/>
</dbReference>
<sequence length="80" mass="9350">MSASLAPECNEIKERYDNCFLKWYTEKFLRGTATTDECAPLFQEYRKCLGVALKERGLDITIEEARGDNKENDDQHMRRS</sequence>
<evidence type="ECO:0000313" key="3">
    <source>
        <dbReference type="EMBL" id="KAF1808357.1"/>
    </source>
</evidence>
<dbReference type="GO" id="GO:0005758">
    <property type="term" value="C:mitochondrial intermembrane space"/>
    <property type="evidence" value="ECO:0007669"/>
    <property type="project" value="TreeGrafter"/>
</dbReference>
<organism evidence="3">
    <name type="scientific">Eremomyces bilateralis CBS 781.70</name>
    <dbReference type="NCBI Taxonomy" id="1392243"/>
    <lineage>
        <taxon>Eukaryota</taxon>
        <taxon>Fungi</taxon>
        <taxon>Dikarya</taxon>
        <taxon>Ascomycota</taxon>
        <taxon>Pezizomycotina</taxon>
        <taxon>Dothideomycetes</taxon>
        <taxon>Dothideomycetes incertae sedis</taxon>
        <taxon>Eremomycetales</taxon>
        <taxon>Eremomycetaceae</taxon>
        <taxon>Eremomyces</taxon>
    </lineage>
</organism>
<reference evidence="5" key="2">
    <citation type="submission" date="2020-04" db="EMBL/GenBank/DDBJ databases">
        <authorList>
            <consortium name="NCBI Genome Project"/>
        </authorList>
    </citation>
    <scope>NUCLEOTIDE SEQUENCE</scope>
    <source>
        <strain evidence="5">CBS 781.70</strain>
    </source>
</reference>
<evidence type="ECO:0000256" key="2">
    <source>
        <dbReference type="ARBA" id="ARBA00023157"/>
    </source>
</evidence>
<dbReference type="GO" id="GO:0045332">
    <property type="term" value="P:phospholipid translocation"/>
    <property type="evidence" value="ECO:0007669"/>
    <property type="project" value="TreeGrafter"/>
</dbReference>
<evidence type="ECO:0000313" key="4">
    <source>
        <dbReference type="Proteomes" id="UP000504638"/>
    </source>
</evidence>
<dbReference type="GO" id="GO:0005634">
    <property type="term" value="C:nucleus"/>
    <property type="evidence" value="ECO:0007669"/>
    <property type="project" value="TreeGrafter"/>
</dbReference>
<dbReference type="InterPro" id="IPR007918">
    <property type="entry name" value="MDM35_apoptosis"/>
</dbReference>
<dbReference type="GO" id="GO:0005829">
    <property type="term" value="C:cytosol"/>
    <property type="evidence" value="ECO:0007669"/>
    <property type="project" value="TreeGrafter"/>
</dbReference>
<name>A0A6G1FRF1_9PEZI</name>
<reference evidence="3 5" key="1">
    <citation type="submission" date="2020-01" db="EMBL/GenBank/DDBJ databases">
        <authorList>
            <consortium name="DOE Joint Genome Institute"/>
            <person name="Haridas S."/>
            <person name="Albert R."/>
            <person name="Binder M."/>
            <person name="Bloem J."/>
            <person name="Labutti K."/>
            <person name="Salamov A."/>
            <person name="Andreopoulos B."/>
            <person name="Baker S.E."/>
            <person name="Barry K."/>
            <person name="Bills G."/>
            <person name="Bluhm B.H."/>
            <person name="Cannon C."/>
            <person name="Castanera R."/>
            <person name="Culley D.E."/>
            <person name="Daum C."/>
            <person name="Ezra D."/>
            <person name="Gonzalez J.B."/>
            <person name="Henrissat B."/>
            <person name="Kuo A."/>
            <person name="Liang C."/>
            <person name="Lipzen A."/>
            <person name="Lutzoni F."/>
            <person name="Magnuson J."/>
            <person name="Mondo S."/>
            <person name="Nolan M."/>
            <person name="Ohm R."/>
            <person name="Pangilinan J."/>
            <person name="Park H.-J."/>
            <person name="Ramirez L."/>
            <person name="Alfaro M."/>
            <person name="Sun H."/>
            <person name="Tritt A."/>
            <person name="Yoshinaga Y."/>
            <person name="Zwiers L.-H."/>
            <person name="Turgeon B.G."/>
            <person name="Goodwin S.B."/>
            <person name="Spatafora J.W."/>
            <person name="Crous P.W."/>
            <person name="Grigoriev I.V."/>
        </authorList>
    </citation>
    <scope>NUCLEOTIDE SEQUENCE</scope>
    <source>
        <strain evidence="3 5">CBS 781.70</strain>
    </source>
</reference>
<dbReference type="PANTHER" id="PTHR46403">
    <property type="entry name" value="TP53-REGULATED INHIBITOR OF APOPTOSIS 1"/>
    <property type="match status" value="1"/>
</dbReference>
<evidence type="ECO:0000313" key="5">
    <source>
        <dbReference type="RefSeq" id="XP_033529988.1"/>
    </source>
</evidence>
<dbReference type="RefSeq" id="XP_033529988.1">
    <property type="nucleotide sequence ID" value="XM_033677229.1"/>
</dbReference>
<dbReference type="AlphaFoldDB" id="A0A6G1FRF1"/>
<keyword evidence="2" id="KW-1015">Disulfide bond</keyword>
<gene>
    <name evidence="3 5" type="ORF">P152DRAFT_425040</name>
</gene>
<dbReference type="OrthoDB" id="19091at2759"/>
<evidence type="ECO:0000256" key="1">
    <source>
        <dbReference type="ARBA" id="ARBA00006196"/>
    </source>
</evidence>
<proteinExistence type="inferred from homology"/>
<dbReference type="Pfam" id="PF05254">
    <property type="entry name" value="UPF0203"/>
    <property type="match status" value="1"/>
</dbReference>
<dbReference type="GeneID" id="54417799"/>
<accession>A0A6G1FRF1</accession>
<dbReference type="EMBL" id="ML975185">
    <property type="protein sequence ID" value="KAF1808357.1"/>
    <property type="molecule type" value="Genomic_DNA"/>
</dbReference>
<comment type="similarity">
    <text evidence="1">Belongs to the TRIAP1/MDM35 family.</text>
</comment>
<reference evidence="5" key="3">
    <citation type="submission" date="2025-04" db="UniProtKB">
        <authorList>
            <consortium name="RefSeq"/>
        </authorList>
    </citation>
    <scope>IDENTIFICATION</scope>
    <source>
        <strain evidence="5">CBS 781.70</strain>
    </source>
</reference>
<protein>
    <submittedName>
        <fullName evidence="3 5">Uncharacterized protein</fullName>
    </submittedName>
</protein>